<proteinExistence type="predicted"/>
<dbReference type="PROSITE" id="PS51195">
    <property type="entry name" value="Q_MOTIF"/>
    <property type="match status" value="1"/>
</dbReference>
<accession>A0A7J7MUJ5</accession>
<reference evidence="7 8" key="1">
    <citation type="journal article" date="2020" name="IScience">
        <title>Genome Sequencing of the Endangered Kingdonia uniflora (Circaeasteraceae, Ranunculales) Reveals Potential Mechanisms of Evolutionary Specialization.</title>
        <authorList>
            <person name="Sun Y."/>
            <person name="Deng T."/>
            <person name="Zhang A."/>
            <person name="Moore M.J."/>
            <person name="Landis J.B."/>
            <person name="Lin N."/>
            <person name="Zhang H."/>
            <person name="Zhang X."/>
            <person name="Huang J."/>
            <person name="Zhang X."/>
            <person name="Sun H."/>
            <person name="Wang H."/>
        </authorList>
    </citation>
    <scope>NUCLEOTIDE SEQUENCE [LARGE SCALE GENOMIC DNA]</scope>
    <source>
        <strain evidence="7">TB1705</strain>
        <tissue evidence="7">Leaf</tissue>
    </source>
</reference>
<name>A0A7J7MUJ5_9MAGN</name>
<organism evidence="7 8">
    <name type="scientific">Kingdonia uniflora</name>
    <dbReference type="NCBI Taxonomy" id="39325"/>
    <lineage>
        <taxon>Eukaryota</taxon>
        <taxon>Viridiplantae</taxon>
        <taxon>Streptophyta</taxon>
        <taxon>Embryophyta</taxon>
        <taxon>Tracheophyta</taxon>
        <taxon>Spermatophyta</taxon>
        <taxon>Magnoliopsida</taxon>
        <taxon>Ranunculales</taxon>
        <taxon>Circaeasteraceae</taxon>
        <taxon>Kingdonia</taxon>
    </lineage>
</organism>
<dbReference type="EMBL" id="JACGCM010001219">
    <property type="protein sequence ID" value="KAF6158601.1"/>
    <property type="molecule type" value="Genomic_DNA"/>
</dbReference>
<dbReference type="GO" id="GO:0005524">
    <property type="term" value="F:ATP binding"/>
    <property type="evidence" value="ECO:0007669"/>
    <property type="project" value="UniProtKB-KW"/>
</dbReference>
<dbReference type="GO" id="GO:0003724">
    <property type="term" value="F:RNA helicase activity"/>
    <property type="evidence" value="ECO:0007669"/>
    <property type="project" value="InterPro"/>
</dbReference>
<evidence type="ECO:0000256" key="3">
    <source>
        <dbReference type="ARBA" id="ARBA00022806"/>
    </source>
</evidence>
<keyword evidence="2" id="KW-0378">Hydrolase</keyword>
<evidence type="ECO:0000256" key="1">
    <source>
        <dbReference type="ARBA" id="ARBA00022741"/>
    </source>
</evidence>
<protein>
    <recommendedName>
        <fullName evidence="6">DEAD-box RNA helicase Q domain-containing protein</fullName>
    </recommendedName>
</protein>
<keyword evidence="4" id="KW-0067">ATP-binding</keyword>
<evidence type="ECO:0000256" key="2">
    <source>
        <dbReference type="ARBA" id="ARBA00022801"/>
    </source>
</evidence>
<evidence type="ECO:0000313" key="8">
    <source>
        <dbReference type="Proteomes" id="UP000541444"/>
    </source>
</evidence>
<feature type="short sequence motif" description="Q motif" evidence="5">
    <location>
        <begin position="40"/>
        <end position="68"/>
    </location>
</feature>
<gene>
    <name evidence="7" type="ORF">GIB67_040115</name>
</gene>
<keyword evidence="3" id="KW-0347">Helicase</keyword>
<dbReference type="OrthoDB" id="10265785at2759"/>
<dbReference type="InterPro" id="IPR027417">
    <property type="entry name" value="P-loop_NTPase"/>
</dbReference>
<feature type="domain" description="DEAD-box RNA helicase Q" evidence="6">
    <location>
        <begin position="40"/>
        <end position="68"/>
    </location>
</feature>
<dbReference type="GO" id="GO:0016787">
    <property type="term" value="F:hydrolase activity"/>
    <property type="evidence" value="ECO:0007669"/>
    <property type="project" value="UniProtKB-KW"/>
</dbReference>
<sequence>MVGLAPKGSQFDARQYDSKMKELLEVDGQEFFTTFEEVHDCFDAMGLKENLLRGIYAYGFEKPSAIQQRGIVPFSKGHDAMELKENFLGPDAMELKENFLRGIYANGFEPLATAQELFPKSDGQKIKDELYFLDSGKGLHHISSGTRGRGSIPKKCVGESRRIAHLGRTALGSRSRQKYYTREKRKWP</sequence>
<evidence type="ECO:0000256" key="5">
    <source>
        <dbReference type="PROSITE-ProRule" id="PRU00552"/>
    </source>
</evidence>
<keyword evidence="8" id="KW-1185">Reference proteome</keyword>
<dbReference type="InterPro" id="IPR014014">
    <property type="entry name" value="RNA_helicase_DEAD_Q_motif"/>
</dbReference>
<dbReference type="Gene3D" id="3.40.50.300">
    <property type="entry name" value="P-loop containing nucleotide triphosphate hydrolases"/>
    <property type="match status" value="1"/>
</dbReference>
<evidence type="ECO:0000259" key="6">
    <source>
        <dbReference type="PROSITE" id="PS51195"/>
    </source>
</evidence>
<comment type="caution">
    <text evidence="7">The sequence shown here is derived from an EMBL/GenBank/DDBJ whole genome shotgun (WGS) entry which is preliminary data.</text>
</comment>
<evidence type="ECO:0000313" key="7">
    <source>
        <dbReference type="EMBL" id="KAF6158601.1"/>
    </source>
</evidence>
<dbReference type="Proteomes" id="UP000541444">
    <property type="component" value="Unassembled WGS sequence"/>
</dbReference>
<evidence type="ECO:0000256" key="4">
    <source>
        <dbReference type="ARBA" id="ARBA00022840"/>
    </source>
</evidence>
<dbReference type="AlphaFoldDB" id="A0A7J7MUJ5"/>
<keyword evidence="1" id="KW-0547">Nucleotide-binding</keyword>